<accession>A0ABW8AT82</accession>
<gene>
    <name evidence="1" type="ORF">ACIB24_21140</name>
</gene>
<name>A0ABW8AT82_9ACTN</name>
<protein>
    <recommendedName>
        <fullName evidence="3">DUF218 domain-containing protein</fullName>
    </recommendedName>
</protein>
<dbReference type="RefSeq" id="WP_398284184.1">
    <property type="nucleotide sequence ID" value="NZ_JBITLV010000008.1"/>
</dbReference>
<reference evidence="1 2" key="1">
    <citation type="submission" date="2024-10" db="EMBL/GenBank/DDBJ databases">
        <title>The Natural Products Discovery Center: Release of the First 8490 Sequenced Strains for Exploring Actinobacteria Biosynthetic Diversity.</title>
        <authorList>
            <person name="Kalkreuter E."/>
            <person name="Kautsar S.A."/>
            <person name="Yang D."/>
            <person name="Bader C.D."/>
            <person name="Teijaro C.N."/>
            <person name="Fluegel L."/>
            <person name="Davis C.M."/>
            <person name="Simpson J.R."/>
            <person name="Lauterbach L."/>
            <person name="Steele A.D."/>
            <person name="Gui C."/>
            <person name="Meng S."/>
            <person name="Li G."/>
            <person name="Viehrig K."/>
            <person name="Ye F."/>
            <person name="Su P."/>
            <person name="Kiefer A.F."/>
            <person name="Nichols A."/>
            <person name="Cepeda A.J."/>
            <person name="Yan W."/>
            <person name="Fan B."/>
            <person name="Jiang Y."/>
            <person name="Adhikari A."/>
            <person name="Zheng C.-J."/>
            <person name="Schuster L."/>
            <person name="Cowan T.M."/>
            <person name="Smanski M.J."/>
            <person name="Chevrette M.G."/>
            <person name="De Carvalho L.P.S."/>
            <person name="Shen B."/>
        </authorList>
    </citation>
    <scope>NUCLEOTIDE SEQUENCE [LARGE SCALE GENOMIC DNA]</scope>
    <source>
        <strain evidence="1 2">NPDC049639</strain>
    </source>
</reference>
<dbReference type="EMBL" id="JBITLV010000008">
    <property type="protein sequence ID" value="MFI7589580.1"/>
    <property type="molecule type" value="Genomic_DNA"/>
</dbReference>
<evidence type="ECO:0000313" key="2">
    <source>
        <dbReference type="Proteomes" id="UP001612915"/>
    </source>
</evidence>
<comment type="caution">
    <text evidence="1">The sequence shown here is derived from an EMBL/GenBank/DDBJ whole genome shotgun (WGS) entry which is preliminary data.</text>
</comment>
<dbReference type="Proteomes" id="UP001612915">
    <property type="component" value="Unassembled WGS sequence"/>
</dbReference>
<sequence>MRIRRLVVGGLAALVVLAAAGWPVYVHPRTDSASASDPADAVVALGGNVGTAYVAQRMFREGLARHLVVSDPYGQWEPGMYGVCPARELARELRPNRPQAANDGAGVTCFAPDPSTTRGEAMEIGRLARENGWDDVIVLAPTFHITRSRVIVERCYPGRLRMVDPQLSYPVYWWPWQYLYQTAGFAKVVLRHGC</sequence>
<evidence type="ECO:0000313" key="1">
    <source>
        <dbReference type="EMBL" id="MFI7589580.1"/>
    </source>
</evidence>
<organism evidence="1 2">
    <name type="scientific">Spongisporangium articulatum</name>
    <dbReference type="NCBI Taxonomy" id="3362603"/>
    <lineage>
        <taxon>Bacteria</taxon>
        <taxon>Bacillati</taxon>
        <taxon>Actinomycetota</taxon>
        <taxon>Actinomycetes</taxon>
        <taxon>Kineosporiales</taxon>
        <taxon>Kineosporiaceae</taxon>
        <taxon>Spongisporangium</taxon>
    </lineage>
</organism>
<evidence type="ECO:0008006" key="3">
    <source>
        <dbReference type="Google" id="ProtNLM"/>
    </source>
</evidence>
<keyword evidence="2" id="KW-1185">Reference proteome</keyword>
<proteinExistence type="predicted"/>